<feature type="transmembrane region" description="Helical" evidence="2">
    <location>
        <begin position="227"/>
        <end position="246"/>
    </location>
</feature>
<keyword evidence="2" id="KW-1133">Transmembrane helix</keyword>
<dbReference type="PANTHER" id="PTHR43592">
    <property type="entry name" value="CAAX AMINO TERMINAL PROTEASE"/>
    <property type="match status" value="1"/>
</dbReference>
<dbReference type="PANTHER" id="PTHR43592:SF15">
    <property type="entry name" value="CAAX AMINO TERMINAL PROTEASE FAMILY PROTEIN"/>
    <property type="match status" value="1"/>
</dbReference>
<feature type="transmembrane region" description="Helical" evidence="2">
    <location>
        <begin position="105"/>
        <end position="126"/>
    </location>
</feature>
<dbReference type="InterPro" id="IPR003675">
    <property type="entry name" value="Rce1/LyrA-like_dom"/>
</dbReference>
<evidence type="ECO:0000256" key="1">
    <source>
        <dbReference type="SAM" id="MobiDB-lite"/>
    </source>
</evidence>
<accession>A0ABQ4DMV3</accession>
<dbReference type="EMBL" id="BONP01000014">
    <property type="protein sequence ID" value="GIG40681.1"/>
    <property type="molecule type" value="Genomic_DNA"/>
</dbReference>
<feature type="transmembrane region" description="Helical" evidence="2">
    <location>
        <begin position="132"/>
        <end position="153"/>
    </location>
</feature>
<dbReference type="RefSeq" id="WP_203674601.1">
    <property type="nucleotide sequence ID" value="NZ_BONP01000014.1"/>
</dbReference>
<evidence type="ECO:0000313" key="4">
    <source>
        <dbReference type="EMBL" id="GIG40681.1"/>
    </source>
</evidence>
<proteinExistence type="predicted"/>
<sequence length="304" mass="31184">MATPTSQPAPVPLTPPADHPPAAHPRVGAALAAVGAAVAVGALGTLLVLAPQGLRSSADPGAPTVPYWQVLLPTVVALVLVRALPPRVPTLAPRVQEGRRVRVAVAALVACAAAFPVVVAASGVAASAEYHLVKLVVVVALPALAVLATRGSLATTWPRAAWRWWAPAVVVVVWTALSQAAPWLRHADYSGYPTDLLVAAALATALTAGVGEELLYRVWLQTRLEALLGRWGGIAVAGLLFALLHVGARHGQGPLVEVAGAVVVQGLTLGVVAGYLWSRYRNVALTVALHVLANGYVVAVALVG</sequence>
<evidence type="ECO:0000313" key="5">
    <source>
        <dbReference type="Proteomes" id="UP000614741"/>
    </source>
</evidence>
<organism evidence="4 5">
    <name type="scientific">Cellulomonas phragmiteti</name>
    <dbReference type="NCBI Taxonomy" id="478780"/>
    <lineage>
        <taxon>Bacteria</taxon>
        <taxon>Bacillati</taxon>
        <taxon>Actinomycetota</taxon>
        <taxon>Actinomycetes</taxon>
        <taxon>Micrococcales</taxon>
        <taxon>Cellulomonadaceae</taxon>
        <taxon>Cellulomonas</taxon>
    </lineage>
</organism>
<comment type="caution">
    <text evidence="4">The sequence shown here is derived from an EMBL/GenBank/DDBJ whole genome shotgun (WGS) entry which is preliminary data.</text>
</comment>
<feature type="transmembrane region" description="Helical" evidence="2">
    <location>
        <begin position="165"/>
        <end position="184"/>
    </location>
</feature>
<evidence type="ECO:0000256" key="2">
    <source>
        <dbReference type="SAM" id="Phobius"/>
    </source>
</evidence>
<feature type="transmembrane region" description="Helical" evidence="2">
    <location>
        <begin position="196"/>
        <end position="215"/>
    </location>
</feature>
<keyword evidence="2" id="KW-0812">Transmembrane</keyword>
<dbReference type="Proteomes" id="UP000614741">
    <property type="component" value="Unassembled WGS sequence"/>
</dbReference>
<feature type="domain" description="CAAX prenyl protease 2/Lysostaphin resistance protein A-like" evidence="3">
    <location>
        <begin position="197"/>
        <end position="295"/>
    </location>
</feature>
<gene>
    <name evidence="4" type="ORF">Cph01nite_24430</name>
</gene>
<name>A0ABQ4DMV3_9CELL</name>
<keyword evidence="2" id="KW-0472">Membrane</keyword>
<feature type="transmembrane region" description="Helical" evidence="2">
    <location>
        <begin position="66"/>
        <end position="84"/>
    </location>
</feature>
<protein>
    <recommendedName>
        <fullName evidence="3">CAAX prenyl protease 2/Lysostaphin resistance protein A-like domain-containing protein</fullName>
    </recommendedName>
</protein>
<keyword evidence="5" id="KW-1185">Reference proteome</keyword>
<feature type="region of interest" description="Disordered" evidence="1">
    <location>
        <begin position="1"/>
        <end position="24"/>
    </location>
</feature>
<feature type="transmembrane region" description="Helical" evidence="2">
    <location>
        <begin position="258"/>
        <end position="277"/>
    </location>
</feature>
<reference evidence="4 5" key="1">
    <citation type="submission" date="2021-01" db="EMBL/GenBank/DDBJ databases">
        <title>Whole genome shotgun sequence of Cellulomonas phragmiteti NBRC 110785.</title>
        <authorList>
            <person name="Komaki H."/>
            <person name="Tamura T."/>
        </authorList>
    </citation>
    <scope>NUCLEOTIDE SEQUENCE [LARGE SCALE GENOMIC DNA]</scope>
    <source>
        <strain evidence="4 5">NBRC 110785</strain>
    </source>
</reference>
<feature type="transmembrane region" description="Helical" evidence="2">
    <location>
        <begin position="29"/>
        <end position="54"/>
    </location>
</feature>
<feature type="compositionally biased region" description="Pro residues" evidence="1">
    <location>
        <begin position="7"/>
        <end position="23"/>
    </location>
</feature>
<feature type="transmembrane region" description="Helical" evidence="2">
    <location>
        <begin position="284"/>
        <end position="303"/>
    </location>
</feature>
<evidence type="ECO:0000259" key="3">
    <source>
        <dbReference type="Pfam" id="PF02517"/>
    </source>
</evidence>
<dbReference type="Pfam" id="PF02517">
    <property type="entry name" value="Rce1-like"/>
    <property type="match status" value="1"/>
</dbReference>